<sequence>PPKRVSTSTVPAMTQATIQQLISDAIGTALEALAATMANTDNPNRNLGSRETPIEKRENYKEFISCQPFYFNDAKGAVGLIRWFERTESVFLHSKCAEEDRVTFSTGTLTNDVLSWWNAYA</sequence>
<protein>
    <submittedName>
        <fullName evidence="1">Reverse transcriptase domain-containing protein</fullName>
    </submittedName>
</protein>
<keyword evidence="1" id="KW-0548">Nucleotidyltransferase</keyword>
<reference evidence="1" key="1">
    <citation type="journal article" date="2019" name="Sci. Rep.">
        <title>Draft genome of Tanacetum cinerariifolium, the natural source of mosquito coil.</title>
        <authorList>
            <person name="Yamashiro T."/>
            <person name="Shiraishi A."/>
            <person name="Satake H."/>
            <person name="Nakayama K."/>
        </authorList>
    </citation>
    <scope>NUCLEOTIDE SEQUENCE</scope>
</reference>
<dbReference type="GO" id="GO:0003964">
    <property type="term" value="F:RNA-directed DNA polymerase activity"/>
    <property type="evidence" value="ECO:0007669"/>
    <property type="project" value="UniProtKB-KW"/>
</dbReference>
<gene>
    <name evidence="1" type="ORF">Tci_909258</name>
</gene>
<dbReference type="EMBL" id="BKCJ011483650">
    <property type="protein sequence ID" value="GFD37289.1"/>
    <property type="molecule type" value="Genomic_DNA"/>
</dbReference>
<comment type="caution">
    <text evidence="1">The sequence shown here is derived from an EMBL/GenBank/DDBJ whole genome shotgun (WGS) entry which is preliminary data.</text>
</comment>
<evidence type="ECO:0000313" key="1">
    <source>
        <dbReference type="EMBL" id="GFD37289.1"/>
    </source>
</evidence>
<accession>A0A699VSI4</accession>
<name>A0A699VSI4_TANCI</name>
<feature type="non-terminal residue" evidence="1">
    <location>
        <position position="1"/>
    </location>
</feature>
<keyword evidence="1" id="KW-0808">Transferase</keyword>
<dbReference type="AlphaFoldDB" id="A0A699VSI4"/>
<keyword evidence="1" id="KW-0695">RNA-directed DNA polymerase</keyword>
<proteinExistence type="predicted"/>
<organism evidence="1">
    <name type="scientific">Tanacetum cinerariifolium</name>
    <name type="common">Dalmatian daisy</name>
    <name type="synonym">Chrysanthemum cinerariifolium</name>
    <dbReference type="NCBI Taxonomy" id="118510"/>
    <lineage>
        <taxon>Eukaryota</taxon>
        <taxon>Viridiplantae</taxon>
        <taxon>Streptophyta</taxon>
        <taxon>Embryophyta</taxon>
        <taxon>Tracheophyta</taxon>
        <taxon>Spermatophyta</taxon>
        <taxon>Magnoliopsida</taxon>
        <taxon>eudicotyledons</taxon>
        <taxon>Gunneridae</taxon>
        <taxon>Pentapetalae</taxon>
        <taxon>asterids</taxon>
        <taxon>campanulids</taxon>
        <taxon>Asterales</taxon>
        <taxon>Asteraceae</taxon>
        <taxon>Asteroideae</taxon>
        <taxon>Anthemideae</taxon>
        <taxon>Anthemidinae</taxon>
        <taxon>Tanacetum</taxon>
    </lineage>
</organism>